<accession>A0A523BFB7</accession>
<dbReference type="Proteomes" id="UP000315399">
    <property type="component" value="Unassembled WGS sequence"/>
</dbReference>
<organism evidence="1 2">
    <name type="scientific">Thermoproteota archaeon</name>
    <dbReference type="NCBI Taxonomy" id="2056631"/>
    <lineage>
        <taxon>Archaea</taxon>
        <taxon>Thermoproteota</taxon>
    </lineage>
</organism>
<name>A0A523BFB7_9CREN</name>
<comment type="caution">
    <text evidence="1">The sequence shown here is derived from an EMBL/GenBank/DDBJ whole genome shotgun (WGS) entry which is preliminary data.</text>
</comment>
<protein>
    <submittedName>
        <fullName evidence="1">Uncharacterized protein</fullName>
    </submittedName>
</protein>
<proteinExistence type="predicted"/>
<evidence type="ECO:0000313" key="1">
    <source>
        <dbReference type="EMBL" id="TDA39605.1"/>
    </source>
</evidence>
<dbReference type="EMBL" id="QNVH01000009">
    <property type="protein sequence ID" value="TDA39605.1"/>
    <property type="molecule type" value="Genomic_DNA"/>
</dbReference>
<reference evidence="1 2" key="1">
    <citation type="journal article" date="2019" name="Nat. Microbiol.">
        <title>Expanding anaerobic alkane metabolism in the domain of Archaea.</title>
        <authorList>
            <person name="Wang Y."/>
            <person name="Wegener G."/>
            <person name="Hou J."/>
            <person name="Wang F."/>
            <person name="Xiao X."/>
        </authorList>
    </citation>
    <scope>NUCLEOTIDE SEQUENCE [LARGE SCALE GENOMIC DNA]</scope>
    <source>
        <strain evidence="1">WYZ-LMO10</strain>
    </source>
</reference>
<evidence type="ECO:0000313" key="2">
    <source>
        <dbReference type="Proteomes" id="UP000315399"/>
    </source>
</evidence>
<gene>
    <name evidence="1" type="ORF">DSO08_01695</name>
</gene>
<dbReference type="AlphaFoldDB" id="A0A523BFB7"/>
<sequence length="152" mass="17253">MLTVSQVVIAIMILQSVALINSSMDKYIVEIEAVEKIKDLEMFSYNIMFDLCYNLKKWGPDLEAGAGCGTLDKRLAAWMDGVKDLLRDEGSLELEVKDLQVEEYNGQPCDAVQMAFIGGDERCGKYISGTLLVDFDWLFIEMHREFNIRIVV</sequence>